<evidence type="ECO:0000313" key="3">
    <source>
        <dbReference type="EMBL" id="CAH0103266.1"/>
    </source>
</evidence>
<feature type="coiled-coil region" evidence="1">
    <location>
        <begin position="241"/>
        <end position="363"/>
    </location>
</feature>
<name>A0A8J2RN76_9CRUS</name>
<dbReference type="PANTHER" id="PTHR18911:SF5">
    <property type="entry name" value="COILED-COIL DOMAIN-CONTAINING PROTEIN 186"/>
    <property type="match status" value="1"/>
</dbReference>
<proteinExistence type="predicted"/>
<evidence type="ECO:0000256" key="1">
    <source>
        <dbReference type="SAM" id="Coils"/>
    </source>
</evidence>
<reference evidence="3" key="1">
    <citation type="submission" date="2021-11" db="EMBL/GenBank/DDBJ databases">
        <authorList>
            <person name="Schell T."/>
        </authorList>
    </citation>
    <scope>NUCLEOTIDE SEQUENCE</scope>
    <source>
        <strain evidence="3">M5</strain>
    </source>
</reference>
<organism evidence="3 4">
    <name type="scientific">Daphnia galeata</name>
    <dbReference type="NCBI Taxonomy" id="27404"/>
    <lineage>
        <taxon>Eukaryota</taxon>
        <taxon>Metazoa</taxon>
        <taxon>Ecdysozoa</taxon>
        <taxon>Arthropoda</taxon>
        <taxon>Crustacea</taxon>
        <taxon>Branchiopoda</taxon>
        <taxon>Diplostraca</taxon>
        <taxon>Cladocera</taxon>
        <taxon>Anomopoda</taxon>
        <taxon>Daphniidae</taxon>
        <taxon>Daphnia</taxon>
    </lineage>
</organism>
<accession>A0A8J2RN76</accession>
<comment type="caution">
    <text evidence="3">The sequence shown here is derived from an EMBL/GenBank/DDBJ whole genome shotgun (WGS) entry which is preliminary data.</text>
</comment>
<feature type="region of interest" description="Disordered" evidence="2">
    <location>
        <begin position="530"/>
        <end position="590"/>
    </location>
</feature>
<evidence type="ECO:0000256" key="2">
    <source>
        <dbReference type="SAM" id="MobiDB-lite"/>
    </source>
</evidence>
<sequence>MEMMDPSPMEDISISDVTDEKTSILNETNENHESISNGIEDSEELAPVIYDVSVEKLQQLPTEAQLPEVLDQTDTCHNDQEERQGYNGILEERNNCQKEILELRSHLVKTEEYWQQQIARLKNDYETRLSKVQKERDSMVVKYAHSEKEVIVAHNQRDSMEKKMKESLKERDVMMEKIKAMNNEKARVCNMLEVKSNEYFGSQREVDRLKEEVNAREIKVRWGQNKLKAETESHQETQSKYEKTVQLIKLLKDEIEDLKRNCNEMKSKQSDVKAINDAHLLEEKARLIMDKQNLEEKTAGYKNALKEFEAVKTRHTQLVEENSGLLSKLQIIQKERSEQEDNIIQLKDQVSQQRESLIQAQTKLAEMDGVQAQLEFQRQRDSKYQEELETIKQSNLDLEEDMQRCRAKESELLEFTQRLTETNVRLQSELATLQEKAQSLETNRNEILVQLEEVERKWKNVKLELQHEQENRSGEAAAWTRTVSEKSRLCEDLQTQVRELQNELASVRRKHAINLKELTRELRVTKKRLDHVESSSTNANTTHNNDGVSLGSRTSSNTSLNTAGIVSKSSFTEHRTPEHSPSPTPAPINMSPDWERSALFEKMVRVQRDNARKSEKLDFLEEHVQDLLAEVKKKNRIIQFFFAKEDSGSMATEASDRHKDMKLMYQAEMAKHGGIMSSMYNMKTLDDGLNLELCLEINQKLQGVLEDTLLKNITLKDSLSTLGAEVARISQQYQSLLQQQQKKQ</sequence>
<feature type="compositionally biased region" description="Low complexity" evidence="2">
    <location>
        <begin position="534"/>
        <end position="545"/>
    </location>
</feature>
<keyword evidence="4" id="KW-1185">Reference proteome</keyword>
<dbReference type="PANTHER" id="PTHR18911">
    <property type="entry name" value="CTCL TUMOR ANTIGEN HD-CL-01"/>
    <property type="match status" value="1"/>
</dbReference>
<dbReference type="InterPro" id="IPR038830">
    <property type="entry name" value="CCDC186"/>
</dbReference>
<dbReference type="GO" id="GO:0005802">
    <property type="term" value="C:trans-Golgi network"/>
    <property type="evidence" value="ECO:0007669"/>
    <property type="project" value="TreeGrafter"/>
</dbReference>
<protein>
    <recommendedName>
        <fullName evidence="5">Coiled-coil domain-containing protein 186</fullName>
    </recommendedName>
</protein>
<dbReference type="AlphaFoldDB" id="A0A8J2RN76"/>
<feature type="compositionally biased region" description="Polar residues" evidence="2">
    <location>
        <begin position="551"/>
        <end position="570"/>
    </location>
</feature>
<dbReference type="OrthoDB" id="5583482at2759"/>
<dbReference type="GO" id="GO:0031267">
    <property type="term" value="F:small GTPase binding"/>
    <property type="evidence" value="ECO:0007669"/>
    <property type="project" value="TreeGrafter"/>
</dbReference>
<keyword evidence="1" id="KW-0175">Coiled coil</keyword>
<dbReference type="EMBL" id="CAKKLH010000106">
    <property type="protein sequence ID" value="CAH0103266.1"/>
    <property type="molecule type" value="Genomic_DNA"/>
</dbReference>
<evidence type="ECO:0000313" key="4">
    <source>
        <dbReference type="Proteomes" id="UP000789390"/>
    </source>
</evidence>
<dbReference type="GO" id="GO:0099518">
    <property type="term" value="P:vesicle cytoskeletal trafficking"/>
    <property type="evidence" value="ECO:0007669"/>
    <property type="project" value="TreeGrafter"/>
</dbReference>
<dbReference type="Proteomes" id="UP000789390">
    <property type="component" value="Unassembled WGS sequence"/>
</dbReference>
<feature type="coiled-coil region" evidence="1">
    <location>
        <begin position="157"/>
        <end position="184"/>
    </location>
</feature>
<gene>
    <name evidence="3" type="ORF">DGAL_LOCUS5802</name>
</gene>
<feature type="coiled-coil region" evidence="1">
    <location>
        <begin position="603"/>
        <end position="637"/>
    </location>
</feature>
<evidence type="ECO:0008006" key="5">
    <source>
        <dbReference type="Google" id="ProtNLM"/>
    </source>
</evidence>